<gene>
    <name evidence="4" type="ORF">FNH08_44115</name>
</gene>
<dbReference type="InterPro" id="IPR016181">
    <property type="entry name" value="Acyl_CoA_acyltransferase"/>
</dbReference>
<feature type="domain" description="N-acetyltransferase" evidence="3">
    <location>
        <begin position="139"/>
        <end position="294"/>
    </location>
</feature>
<proteinExistence type="predicted"/>
<keyword evidence="2" id="KW-0012">Acyltransferase</keyword>
<reference evidence="4 5" key="1">
    <citation type="submission" date="2019-07" db="EMBL/GenBank/DDBJ databases">
        <title>New species of Amycolatopsis and Streptomyces.</title>
        <authorList>
            <person name="Duangmal K."/>
            <person name="Teo W.F.A."/>
            <person name="Lipun K."/>
        </authorList>
    </citation>
    <scope>NUCLEOTIDE SEQUENCE [LARGE SCALE GENOMIC DNA]</scope>
    <source>
        <strain evidence="4 5">NBRC 106415</strain>
    </source>
</reference>
<dbReference type="Pfam" id="PF00583">
    <property type="entry name" value="Acetyltransf_1"/>
    <property type="match status" value="2"/>
</dbReference>
<comment type="caution">
    <text evidence="4">The sequence shown here is derived from an EMBL/GenBank/DDBJ whole genome shotgun (WGS) entry which is preliminary data.</text>
</comment>
<dbReference type="PROSITE" id="PS51186">
    <property type="entry name" value="GNAT"/>
    <property type="match status" value="2"/>
</dbReference>
<dbReference type="PANTHER" id="PTHR43877:SF1">
    <property type="entry name" value="ACETYLTRANSFERASE"/>
    <property type="match status" value="1"/>
</dbReference>
<dbReference type="SUPFAM" id="SSF55729">
    <property type="entry name" value="Acyl-CoA N-acyltransferases (Nat)"/>
    <property type="match status" value="2"/>
</dbReference>
<dbReference type="RefSeq" id="WP_152777135.1">
    <property type="nucleotide sequence ID" value="NZ_VJZC01000664.1"/>
</dbReference>
<evidence type="ECO:0000256" key="1">
    <source>
        <dbReference type="ARBA" id="ARBA00022679"/>
    </source>
</evidence>
<evidence type="ECO:0000313" key="4">
    <source>
        <dbReference type="EMBL" id="MPY63904.1"/>
    </source>
</evidence>
<dbReference type="Gene3D" id="3.40.630.30">
    <property type="match status" value="1"/>
</dbReference>
<evidence type="ECO:0000259" key="3">
    <source>
        <dbReference type="PROSITE" id="PS51186"/>
    </source>
</evidence>
<evidence type="ECO:0000256" key="2">
    <source>
        <dbReference type="ARBA" id="ARBA00023315"/>
    </source>
</evidence>
<organism evidence="4 5">
    <name type="scientific">Streptomyces spongiae</name>
    <dbReference type="NCBI Taxonomy" id="565072"/>
    <lineage>
        <taxon>Bacteria</taxon>
        <taxon>Bacillati</taxon>
        <taxon>Actinomycetota</taxon>
        <taxon>Actinomycetes</taxon>
        <taxon>Kitasatosporales</taxon>
        <taxon>Streptomycetaceae</taxon>
        <taxon>Streptomyces</taxon>
    </lineage>
</organism>
<dbReference type="OrthoDB" id="4119890at2"/>
<feature type="domain" description="N-acetyltransferase" evidence="3">
    <location>
        <begin position="1"/>
        <end position="121"/>
    </location>
</feature>
<keyword evidence="1 4" id="KW-0808">Transferase</keyword>
<dbReference type="AlphaFoldDB" id="A0A5N8XWZ4"/>
<accession>A0A5N8XWZ4</accession>
<name>A0A5N8XWZ4_9ACTN</name>
<keyword evidence="5" id="KW-1185">Reference proteome</keyword>
<dbReference type="EMBL" id="VJZC01000664">
    <property type="protein sequence ID" value="MPY63904.1"/>
    <property type="molecule type" value="Genomic_DNA"/>
</dbReference>
<dbReference type="GO" id="GO:0016747">
    <property type="term" value="F:acyltransferase activity, transferring groups other than amino-acyl groups"/>
    <property type="evidence" value="ECO:0007669"/>
    <property type="project" value="InterPro"/>
</dbReference>
<dbReference type="InterPro" id="IPR050832">
    <property type="entry name" value="Bact_Acetyltransf"/>
</dbReference>
<dbReference type="Proteomes" id="UP000400924">
    <property type="component" value="Unassembled WGS sequence"/>
</dbReference>
<protein>
    <submittedName>
        <fullName evidence="4">GNAT family N-acetyltransferase</fullName>
    </submittedName>
</protein>
<evidence type="ECO:0000313" key="5">
    <source>
        <dbReference type="Proteomes" id="UP000400924"/>
    </source>
</evidence>
<dbReference type="InterPro" id="IPR000182">
    <property type="entry name" value="GNAT_dom"/>
</dbReference>
<sequence length="294" mass="32143">MRITALTEPDRTASGYRLAWLAGGDDGDPLGSAFLRVFTREGQEHLAELRLNVHTAERRRRVGSRLLEAAVAAARDVDRRSVIAEADAGTPGDHFLAASGFRRVLTLTYARLALDELDSAKVDEINAIVERPHPGYRLVSWRGAVPDELARTFADSRRAMDDMPMDDTDYGVVVWDVERVLAAAKAIADRGELLTTVAAVDESDDSIVGFSELVVPGDGKGDGLHYGTGVLPEHRGHGLGRWMKAESIRVARTSHPELAGLVTDTADSNTHMRRLNDALGYVPTRKALHYQLDL</sequence>
<dbReference type="PANTHER" id="PTHR43877">
    <property type="entry name" value="AMINOALKYLPHOSPHONATE N-ACETYLTRANSFERASE-RELATED-RELATED"/>
    <property type="match status" value="1"/>
</dbReference>
<dbReference type="CDD" id="cd04301">
    <property type="entry name" value="NAT_SF"/>
    <property type="match status" value="1"/>
</dbReference>